<keyword evidence="1" id="KW-0812">Transmembrane</keyword>
<name>A0A9W7GMY9_9STRA</name>
<evidence type="ECO:0000313" key="3">
    <source>
        <dbReference type="Proteomes" id="UP001165065"/>
    </source>
</evidence>
<feature type="transmembrane region" description="Helical" evidence="1">
    <location>
        <begin position="126"/>
        <end position="145"/>
    </location>
</feature>
<accession>A0A9W7GMY9</accession>
<comment type="caution">
    <text evidence="2">The sequence shown here is derived from an EMBL/GenBank/DDBJ whole genome shotgun (WGS) entry which is preliminary data.</text>
</comment>
<dbReference type="EMBL" id="BRYA01000341">
    <property type="protein sequence ID" value="GMI47348.1"/>
    <property type="molecule type" value="Genomic_DNA"/>
</dbReference>
<proteinExistence type="predicted"/>
<dbReference type="OrthoDB" id="10502495at2759"/>
<keyword evidence="3" id="KW-1185">Reference proteome</keyword>
<feature type="transmembrane region" description="Helical" evidence="1">
    <location>
        <begin position="293"/>
        <end position="312"/>
    </location>
</feature>
<evidence type="ECO:0000313" key="2">
    <source>
        <dbReference type="EMBL" id="GMI47348.1"/>
    </source>
</evidence>
<protein>
    <submittedName>
        <fullName evidence="2">Uncharacterized protein</fullName>
    </submittedName>
</protein>
<reference evidence="3" key="1">
    <citation type="journal article" date="2023" name="Commun. Biol.">
        <title>Genome analysis of Parmales, the sister group of diatoms, reveals the evolutionary specialization of diatoms from phago-mixotrophs to photoautotrophs.</title>
        <authorList>
            <person name="Ban H."/>
            <person name="Sato S."/>
            <person name="Yoshikawa S."/>
            <person name="Yamada K."/>
            <person name="Nakamura Y."/>
            <person name="Ichinomiya M."/>
            <person name="Sato N."/>
            <person name="Blanc-Mathieu R."/>
            <person name="Endo H."/>
            <person name="Kuwata A."/>
            <person name="Ogata H."/>
        </authorList>
    </citation>
    <scope>NUCLEOTIDE SEQUENCE [LARGE SCALE GENOMIC DNA]</scope>
</reference>
<dbReference type="AlphaFoldDB" id="A0A9W7GMY9"/>
<organism evidence="2 3">
    <name type="scientific">Triparma columacea</name>
    <dbReference type="NCBI Taxonomy" id="722753"/>
    <lineage>
        <taxon>Eukaryota</taxon>
        <taxon>Sar</taxon>
        <taxon>Stramenopiles</taxon>
        <taxon>Ochrophyta</taxon>
        <taxon>Bolidophyceae</taxon>
        <taxon>Parmales</taxon>
        <taxon>Triparmaceae</taxon>
        <taxon>Triparma</taxon>
    </lineage>
</organism>
<keyword evidence="1" id="KW-1133">Transmembrane helix</keyword>
<sequence length="319" mass="35570">MMMQQPPQGYAVDTNGDGIPDTMVQPQGIQMMQPSMMQQQGMMMPQQGMMMPQQGMMMPQQGMMMPQQGMMMPQQGVMPNMMQPNVMMQQPPPPSMPAPITAVAVDDKEKDSHVPVAAKSTKNWCLIGVGVFLFLLSSGLISLGINNVKTAELMNPEEDFVEHDCTIDEVDYTYEVLETTTCKRRRTNCSGSESKCCTEWETKTRCSEAYIYIFFINENPSKDYHTDDYSYQRDDATCLGESEGAHELGEIPCYEPAVDLEELPDGYICPNDECVKIVDPLDDKQNMEDDGSALIIVGFAMIVLGFVLLIMGCCCGIRC</sequence>
<gene>
    <name evidence="2" type="ORF">TrCOL_g11216</name>
</gene>
<evidence type="ECO:0000256" key="1">
    <source>
        <dbReference type="SAM" id="Phobius"/>
    </source>
</evidence>
<dbReference type="Proteomes" id="UP001165065">
    <property type="component" value="Unassembled WGS sequence"/>
</dbReference>
<keyword evidence="1" id="KW-0472">Membrane</keyword>